<dbReference type="SUPFAM" id="SSF56317">
    <property type="entry name" value="Carbon-nitrogen hydrolase"/>
    <property type="match status" value="1"/>
</dbReference>
<comment type="function">
    <text evidence="9">Catalyzes the phospholipid dependent N-acylation of the N-terminal cysteine of apolipoprotein, the last step in lipoprotein maturation.</text>
</comment>
<dbReference type="RefSeq" id="WP_146572435.1">
    <property type="nucleotide sequence ID" value="NZ_CP042306.1"/>
</dbReference>
<keyword evidence="12" id="KW-1185">Reference proteome</keyword>
<dbReference type="GO" id="GO:0005886">
    <property type="term" value="C:plasma membrane"/>
    <property type="evidence" value="ECO:0007669"/>
    <property type="project" value="UniProtKB-SubCell"/>
</dbReference>
<comment type="similarity">
    <text evidence="2 9">Belongs to the CN hydrolase family. Apolipoprotein N-acyltransferase subfamily.</text>
</comment>
<gene>
    <name evidence="9 11" type="primary">lnt</name>
    <name evidence="11" type="ORF">FPZ24_12380</name>
</gene>
<dbReference type="HAMAP" id="MF_01148">
    <property type="entry name" value="Lnt"/>
    <property type="match status" value="1"/>
</dbReference>
<dbReference type="AlphaFoldDB" id="A0A5B8LIY4"/>
<dbReference type="NCBIfam" id="TIGR00546">
    <property type="entry name" value="lnt"/>
    <property type="match status" value="1"/>
</dbReference>
<dbReference type="OrthoDB" id="9804277at2"/>
<evidence type="ECO:0000256" key="2">
    <source>
        <dbReference type="ARBA" id="ARBA00010065"/>
    </source>
</evidence>
<dbReference type="InterPro" id="IPR036526">
    <property type="entry name" value="C-N_Hydrolase_sf"/>
</dbReference>
<dbReference type="InterPro" id="IPR004563">
    <property type="entry name" value="Apolipo_AcylTrfase"/>
</dbReference>
<dbReference type="EMBL" id="CP042306">
    <property type="protein sequence ID" value="QDZ08178.1"/>
    <property type="molecule type" value="Genomic_DNA"/>
</dbReference>
<protein>
    <recommendedName>
        <fullName evidence="9">Apolipoprotein N-acyltransferase</fullName>
        <shortName evidence="9">ALP N-acyltransferase</shortName>
        <ecNumber evidence="9">2.3.1.269</ecNumber>
    </recommendedName>
</protein>
<feature type="transmembrane region" description="Helical" evidence="9">
    <location>
        <begin position="164"/>
        <end position="188"/>
    </location>
</feature>
<feature type="transmembrane region" description="Helical" evidence="9">
    <location>
        <begin position="52"/>
        <end position="69"/>
    </location>
</feature>
<dbReference type="UniPathway" id="UPA00666"/>
<feature type="transmembrane region" description="Helical" evidence="9">
    <location>
        <begin position="118"/>
        <end position="136"/>
    </location>
</feature>
<reference evidence="11 12" key="1">
    <citation type="submission" date="2019-07" db="EMBL/GenBank/DDBJ databases">
        <title>Full genome sequence of Sphingomonas sp. 4R-6-7(HKS19).</title>
        <authorList>
            <person name="Im W.-T."/>
        </authorList>
    </citation>
    <scope>NUCLEOTIDE SEQUENCE [LARGE SCALE GENOMIC DNA]</scope>
    <source>
        <strain evidence="11 12">HKS19</strain>
    </source>
</reference>
<comment type="catalytic activity">
    <reaction evidence="9">
        <text>N-terminal S-1,2-diacyl-sn-glyceryl-L-cysteinyl-[lipoprotein] + a glycerophospholipid = N-acyl-S-1,2-diacyl-sn-glyceryl-L-cysteinyl-[lipoprotein] + a 2-acyl-sn-glycero-3-phospholipid + H(+)</text>
        <dbReference type="Rhea" id="RHEA:48228"/>
        <dbReference type="Rhea" id="RHEA-COMP:14681"/>
        <dbReference type="Rhea" id="RHEA-COMP:14684"/>
        <dbReference type="ChEBI" id="CHEBI:15378"/>
        <dbReference type="ChEBI" id="CHEBI:136912"/>
        <dbReference type="ChEBI" id="CHEBI:140656"/>
        <dbReference type="ChEBI" id="CHEBI:140657"/>
        <dbReference type="ChEBI" id="CHEBI:140660"/>
        <dbReference type="EC" id="2.3.1.269"/>
    </reaction>
</comment>
<dbReference type="InterPro" id="IPR045378">
    <property type="entry name" value="LNT_N"/>
</dbReference>
<keyword evidence="3 9" id="KW-1003">Cell membrane</keyword>
<dbReference type="Pfam" id="PF00795">
    <property type="entry name" value="CN_hydrolase"/>
    <property type="match status" value="1"/>
</dbReference>
<feature type="transmembrane region" description="Helical" evidence="9">
    <location>
        <begin position="81"/>
        <end position="106"/>
    </location>
</feature>
<evidence type="ECO:0000259" key="10">
    <source>
        <dbReference type="PROSITE" id="PS50263"/>
    </source>
</evidence>
<dbReference type="CDD" id="cd07571">
    <property type="entry name" value="ALP_N-acyl_transferase"/>
    <property type="match status" value="1"/>
</dbReference>
<sequence length="523" mass="56835">MRAFRFLLPVTLGAVSASGFPPWNALPVTLIALAIWLHLVHEAPTLRRVLGIGWWFGVGHFCIANAWIQQPFEFQEAMPHWLGYLAVLLLSLYLAIYPMLAAGLAWRLASPAAKGDPAPAADAAFVLIAGAAWMVTEYLRGTMFTGYPWDPLALVLVPGDYAQAAWLVGTYALSGLIVVLAGALILLVQRRWRLAAVAWPAFALLTLCCNDPCRIATCVPLPASTKLVRVVQPNLPEEERPTTAYAENNFQALAKLSRRADPNAPPRLIFWPEGAMRFPVEDGYPKYVYAYLGSATMARMRMGALLSDQDAILTGTQTIRFDKAEDMVAATNSIVLVRSDARLHGRYDKAHLVPYGEYLPMRPLLEALGLSRLVPGDVDFIPGPGPRTMAVPGFGRVGMLICYEVIFSGATVDPANRPDFLFNPSNDAWFGDLGPPAHLAQAQLRAIEEGLPVIRATPTGISAIIAADGRILASVPMHRTGAIETPIPPRFAPTPFSLIGNWMVALVGGLLTLIAIAIRRRHG</sequence>
<dbReference type="PANTHER" id="PTHR38686">
    <property type="entry name" value="APOLIPOPROTEIN N-ACYLTRANSFERASE"/>
    <property type="match status" value="1"/>
</dbReference>
<dbReference type="Gene3D" id="3.60.110.10">
    <property type="entry name" value="Carbon-nitrogen hydrolase"/>
    <property type="match status" value="1"/>
</dbReference>
<keyword evidence="8 9" id="KW-0012">Acyltransferase</keyword>
<feature type="transmembrane region" description="Helical" evidence="9">
    <location>
        <begin position="498"/>
        <end position="518"/>
    </location>
</feature>
<dbReference type="Proteomes" id="UP000315673">
    <property type="component" value="Chromosome"/>
</dbReference>
<keyword evidence="7 9" id="KW-0472">Membrane</keyword>
<dbReference type="GO" id="GO:0016410">
    <property type="term" value="F:N-acyltransferase activity"/>
    <property type="evidence" value="ECO:0007669"/>
    <property type="project" value="UniProtKB-UniRule"/>
</dbReference>
<evidence type="ECO:0000256" key="4">
    <source>
        <dbReference type="ARBA" id="ARBA00022679"/>
    </source>
</evidence>
<feature type="transmembrane region" description="Helical" evidence="9">
    <location>
        <begin position="23"/>
        <end position="40"/>
    </location>
</feature>
<comment type="subcellular location">
    <subcellularLocation>
        <location evidence="1 9">Cell membrane</location>
        <topology evidence="1 9">Multi-pass membrane protein</topology>
    </subcellularLocation>
</comment>
<evidence type="ECO:0000256" key="5">
    <source>
        <dbReference type="ARBA" id="ARBA00022692"/>
    </source>
</evidence>
<dbReference type="EC" id="2.3.1.269" evidence="9"/>
<keyword evidence="6 9" id="KW-1133">Transmembrane helix</keyword>
<dbReference type="GO" id="GO:0042158">
    <property type="term" value="P:lipoprotein biosynthetic process"/>
    <property type="evidence" value="ECO:0007669"/>
    <property type="project" value="UniProtKB-UniRule"/>
</dbReference>
<dbReference type="InterPro" id="IPR003010">
    <property type="entry name" value="C-N_Hydrolase"/>
</dbReference>
<dbReference type="KEGG" id="spai:FPZ24_12380"/>
<evidence type="ECO:0000256" key="7">
    <source>
        <dbReference type="ARBA" id="ARBA00023136"/>
    </source>
</evidence>
<keyword evidence="5 9" id="KW-0812">Transmembrane</keyword>
<keyword evidence="4 9" id="KW-0808">Transferase</keyword>
<comment type="pathway">
    <text evidence="9">Protein modification; lipoprotein biosynthesis (N-acyl transfer).</text>
</comment>
<evidence type="ECO:0000256" key="8">
    <source>
        <dbReference type="ARBA" id="ARBA00023315"/>
    </source>
</evidence>
<evidence type="ECO:0000256" key="6">
    <source>
        <dbReference type="ARBA" id="ARBA00022989"/>
    </source>
</evidence>
<proteinExistence type="inferred from homology"/>
<evidence type="ECO:0000256" key="3">
    <source>
        <dbReference type="ARBA" id="ARBA00022475"/>
    </source>
</evidence>
<dbReference type="PANTHER" id="PTHR38686:SF1">
    <property type="entry name" value="APOLIPOPROTEIN N-ACYLTRANSFERASE"/>
    <property type="match status" value="1"/>
</dbReference>
<keyword evidence="11" id="KW-0449">Lipoprotein</keyword>
<feature type="domain" description="CN hydrolase" evidence="10">
    <location>
        <begin position="231"/>
        <end position="489"/>
    </location>
</feature>
<name>A0A5B8LIY4_9SPHN</name>
<dbReference type="Pfam" id="PF20154">
    <property type="entry name" value="LNT_N"/>
    <property type="match status" value="1"/>
</dbReference>
<evidence type="ECO:0000256" key="9">
    <source>
        <dbReference type="HAMAP-Rule" id="MF_01148"/>
    </source>
</evidence>
<evidence type="ECO:0000313" key="12">
    <source>
        <dbReference type="Proteomes" id="UP000315673"/>
    </source>
</evidence>
<accession>A0A5B8LIY4</accession>
<evidence type="ECO:0000313" key="11">
    <source>
        <dbReference type="EMBL" id="QDZ08178.1"/>
    </source>
</evidence>
<organism evidence="11 12">
    <name type="scientific">Sphingomonas panacisoli</name>
    <dbReference type="NCBI Taxonomy" id="1813879"/>
    <lineage>
        <taxon>Bacteria</taxon>
        <taxon>Pseudomonadati</taxon>
        <taxon>Pseudomonadota</taxon>
        <taxon>Alphaproteobacteria</taxon>
        <taxon>Sphingomonadales</taxon>
        <taxon>Sphingomonadaceae</taxon>
        <taxon>Sphingomonas</taxon>
    </lineage>
</organism>
<evidence type="ECO:0000256" key="1">
    <source>
        <dbReference type="ARBA" id="ARBA00004651"/>
    </source>
</evidence>
<dbReference type="PROSITE" id="PS50263">
    <property type="entry name" value="CN_HYDROLASE"/>
    <property type="match status" value="1"/>
</dbReference>